<accession>A0A0F5Q4R4</accession>
<protein>
    <submittedName>
        <fullName evidence="1">Uncharacterized protein</fullName>
    </submittedName>
</protein>
<dbReference type="OrthoDB" id="7060208at2"/>
<dbReference type="EMBL" id="LANJ01000044">
    <property type="protein sequence ID" value="KKC35928.1"/>
    <property type="molecule type" value="Genomic_DNA"/>
</dbReference>
<dbReference type="AlphaFoldDB" id="A0A0F5Q4R4"/>
<comment type="caution">
    <text evidence="1">The sequence shown here is derived from an EMBL/GenBank/DDBJ whole genome shotgun (WGS) entry which is preliminary data.</text>
</comment>
<dbReference type="Proteomes" id="UP000033411">
    <property type="component" value="Unassembled WGS sequence"/>
</dbReference>
<sequence length="361" mass="38619">MSAELAAGIANVLDGCIGIVAGQSLLVVAEPEDQTFYRGALGRHVVDAAQARGLDAKLIIEPVPIGPEHFPAHVLEQIAASDHTLFFSRLGSQARFLKLPGPGTKTVSYVLDAESLAAPFGSLPYAFVAELHDLVVQRIGAARSYHLTCPNGSDLRMALEPADTGKPAELTPFAVRNFPVMIFPPISSARANGRLALTLALLSTSIHQYDDPIVPLDSPLLLDIADGKITQFGGEPVQAARAEAHFDRVAALFDADARALNSWHTGINPATFFAGRAIDDLGRWGSVAFGSPSYTHFHIVGSDPGEICGSLFNATIRFDDEILWDRGRFVFLERPEVADLLAKHGLARDALAIQQSIGVEA</sequence>
<reference evidence="1 2" key="1">
    <citation type="submission" date="2015-03" db="EMBL/GenBank/DDBJ databases">
        <authorList>
            <person name="Lepp D."/>
            <person name="Hassan Y.I."/>
            <person name="Li X.-Z."/>
            <person name="Zhou T."/>
        </authorList>
    </citation>
    <scope>NUCLEOTIDE SEQUENCE [LARGE SCALE GENOMIC DNA]</scope>
    <source>
        <strain evidence="1 2">E84</strain>
    </source>
</reference>
<gene>
    <name evidence="1" type="ORF">WH87_15310</name>
</gene>
<dbReference type="PATRIC" id="fig|1293439.3.peg.3116"/>
<dbReference type="STRING" id="1293439.WH87_15310"/>
<evidence type="ECO:0000313" key="2">
    <source>
        <dbReference type="Proteomes" id="UP000033411"/>
    </source>
</evidence>
<evidence type="ECO:0000313" key="1">
    <source>
        <dbReference type="EMBL" id="KKC35928.1"/>
    </source>
</evidence>
<keyword evidence="2" id="KW-1185">Reference proteome</keyword>
<organism evidence="1 2">
    <name type="scientific">Devosia epidermidihirudinis</name>
    <dbReference type="NCBI Taxonomy" id="1293439"/>
    <lineage>
        <taxon>Bacteria</taxon>
        <taxon>Pseudomonadati</taxon>
        <taxon>Pseudomonadota</taxon>
        <taxon>Alphaproteobacteria</taxon>
        <taxon>Hyphomicrobiales</taxon>
        <taxon>Devosiaceae</taxon>
        <taxon>Devosia</taxon>
    </lineage>
</organism>
<dbReference type="RefSeq" id="WP_046140712.1">
    <property type="nucleotide sequence ID" value="NZ_LANJ01000044.1"/>
</dbReference>
<proteinExistence type="predicted"/>
<name>A0A0F5Q4R4_9HYPH</name>